<dbReference type="EMBL" id="CP062310">
    <property type="protein sequence ID" value="QOJ79093.1"/>
    <property type="molecule type" value="Genomic_DNA"/>
</dbReference>
<evidence type="ECO:0000256" key="1">
    <source>
        <dbReference type="SAM" id="Phobius"/>
    </source>
</evidence>
<dbReference type="InParanoid" id="A0A7L9FJ87"/>
<protein>
    <submittedName>
        <fullName evidence="2">Uncharacterized protein</fullName>
    </submittedName>
</protein>
<feature type="transmembrane region" description="Helical" evidence="1">
    <location>
        <begin position="65"/>
        <end position="86"/>
    </location>
</feature>
<dbReference type="KEGG" id="thel:IG193_01095"/>
<accession>A0A7L9FJ87</accession>
<sequence length="179" mass="19115">MKAKWFRAVRPRALAVALLYAAVMAFLTFEVLFLAFGFSYLIAGWSTPLISVSESVSTVTVTPSIALYAVAIAAAPLYFLQGYRLYTRGRKWELLMPPILLGAIAIAIVTGGLAAYNYVSALASAAQAQANVAQIEACARSCPCGMKSWTGPSENITISITSISRSTSPGKCECYPCKP</sequence>
<proteinExistence type="predicted"/>
<evidence type="ECO:0000313" key="2">
    <source>
        <dbReference type="EMBL" id="QOJ79093.1"/>
    </source>
</evidence>
<dbReference type="AlphaFoldDB" id="A0A7L9FJ87"/>
<dbReference type="RefSeq" id="WP_192819065.1">
    <property type="nucleotide sequence ID" value="NZ_CP062310.1"/>
</dbReference>
<feature type="transmembrane region" description="Helical" evidence="1">
    <location>
        <begin position="12"/>
        <end position="45"/>
    </location>
</feature>
<dbReference type="GeneID" id="59148449"/>
<keyword evidence="1" id="KW-0812">Transmembrane</keyword>
<organism evidence="2 3">
    <name type="scientific">Infirmifilum lucidum</name>
    <dbReference type="NCBI Taxonomy" id="2776706"/>
    <lineage>
        <taxon>Archaea</taxon>
        <taxon>Thermoproteota</taxon>
        <taxon>Thermoprotei</taxon>
        <taxon>Thermofilales</taxon>
        <taxon>Thermofilaceae</taxon>
        <taxon>Infirmifilum</taxon>
    </lineage>
</organism>
<dbReference type="Proteomes" id="UP000594121">
    <property type="component" value="Chromosome"/>
</dbReference>
<keyword evidence="1" id="KW-1133">Transmembrane helix</keyword>
<feature type="transmembrane region" description="Helical" evidence="1">
    <location>
        <begin position="98"/>
        <end position="119"/>
    </location>
</feature>
<evidence type="ECO:0000313" key="3">
    <source>
        <dbReference type="Proteomes" id="UP000594121"/>
    </source>
</evidence>
<name>A0A7L9FJ87_9CREN</name>
<keyword evidence="3" id="KW-1185">Reference proteome</keyword>
<keyword evidence="1" id="KW-0472">Membrane</keyword>
<reference evidence="2 3" key="1">
    <citation type="submission" date="2020-10" db="EMBL/GenBank/DDBJ databases">
        <title>Thermofilum lucidum 3507LT sp. nov. a novel member of Thermofilaceae family isolated from Chile hot spring, and proposal of description order Thermofilales.</title>
        <authorList>
            <person name="Zayulina K.S."/>
            <person name="Elcheninov A.G."/>
            <person name="Toshchakov S.V."/>
            <person name="Kublanov I.V."/>
        </authorList>
    </citation>
    <scope>NUCLEOTIDE SEQUENCE [LARGE SCALE GENOMIC DNA]</scope>
    <source>
        <strain evidence="2 3">3507LT</strain>
    </source>
</reference>
<gene>
    <name evidence="2" type="ORF">IG193_01095</name>
</gene>